<feature type="domain" description="Methyltransferase" evidence="1">
    <location>
        <begin position="200"/>
        <end position="342"/>
    </location>
</feature>
<dbReference type="Pfam" id="PF13679">
    <property type="entry name" value="Methyltransf_32"/>
    <property type="match status" value="1"/>
</dbReference>
<dbReference type="GO" id="GO:0005737">
    <property type="term" value="C:cytoplasm"/>
    <property type="evidence" value="ECO:0007669"/>
    <property type="project" value="TreeGrafter"/>
</dbReference>
<dbReference type="GO" id="GO:0032259">
    <property type="term" value="P:methylation"/>
    <property type="evidence" value="ECO:0007669"/>
    <property type="project" value="UniProtKB-KW"/>
</dbReference>
<comment type="caution">
    <text evidence="2">The sequence shown here is derived from an EMBL/GenBank/DDBJ whole genome shotgun (WGS) entry which is preliminary data.</text>
</comment>
<accession>A0A4Q7LUD9</accession>
<name>A0A4Q7LUD9_9BURK</name>
<gene>
    <name evidence="2" type="ORF">EV685_0249</name>
</gene>
<dbReference type="PANTHER" id="PTHR13369:SF3">
    <property type="entry name" value="METHYLTRANSFERASE DOMAIN-CONTAINING PROTEIN"/>
    <property type="match status" value="1"/>
</dbReference>
<evidence type="ECO:0000313" key="2">
    <source>
        <dbReference type="EMBL" id="RZS57973.1"/>
    </source>
</evidence>
<dbReference type="PANTHER" id="PTHR13369">
    <property type="match status" value="1"/>
</dbReference>
<evidence type="ECO:0000259" key="1">
    <source>
        <dbReference type="Pfam" id="PF13679"/>
    </source>
</evidence>
<dbReference type="RefSeq" id="WP_130480178.1">
    <property type="nucleotide sequence ID" value="NZ_SGWV01000007.1"/>
</dbReference>
<protein>
    <submittedName>
        <fullName evidence="2">Methyltransferase family protein</fullName>
    </submittedName>
</protein>
<dbReference type="InterPro" id="IPR029063">
    <property type="entry name" value="SAM-dependent_MTases_sf"/>
</dbReference>
<dbReference type="CDD" id="cd02440">
    <property type="entry name" value="AdoMet_MTases"/>
    <property type="match status" value="1"/>
</dbReference>
<organism evidence="2 3">
    <name type="scientific">Sphaerotilus mobilis</name>
    <dbReference type="NCBI Taxonomy" id="47994"/>
    <lineage>
        <taxon>Bacteria</taxon>
        <taxon>Pseudomonadati</taxon>
        <taxon>Pseudomonadota</taxon>
        <taxon>Betaproteobacteria</taxon>
        <taxon>Burkholderiales</taxon>
        <taxon>Sphaerotilaceae</taxon>
        <taxon>Sphaerotilus</taxon>
    </lineage>
</organism>
<dbReference type="GO" id="GO:0008168">
    <property type="term" value="F:methyltransferase activity"/>
    <property type="evidence" value="ECO:0007669"/>
    <property type="project" value="UniProtKB-KW"/>
</dbReference>
<keyword evidence="3" id="KW-1185">Reference proteome</keyword>
<keyword evidence="2" id="KW-0808">Transferase</keyword>
<sequence>MFTNLIPAADTATASAPDDRARFLRLLETATLGGATAADPLQRLILSQHHGEPADLDRVIVRPLMLRGEAALQFVWRHTTRDITKNLTPAEGLALVASLLDPQDAAGFAHAHLDTRRHEIQFGARRKGGGWKFRLQVGKRKVADAQAAAVDDDAAESASAATPGDGHNRSKHRLLDIAQPAWVDLGLASADARLVPSMARKWKQINRFTEILADALGRSALGAPQRVASGEPVRVIDFGCGKGYLTFAMHQWLVAQGRRAEVTGVELRQELVTLCEASARRHACDGLRFDAGDVRDYTPPQLDVMVALHACDIATDHAIDLGLRAGASIIMCSPCCHKELRGQLQPPGPLRALLRHGVHLGLEAEMVTDSLRALLLDAAGYDTQVFEFVSLEHTNKNKMILAVKRARHDATHADKIRSQIAEIKAFYGIREQCLERLVGERG</sequence>
<proteinExistence type="predicted"/>
<reference evidence="2 3" key="1">
    <citation type="submission" date="2019-02" db="EMBL/GenBank/DDBJ databases">
        <title>Genomic Encyclopedia of Type Strains, Phase IV (KMG-IV): sequencing the most valuable type-strain genomes for metagenomic binning, comparative biology and taxonomic classification.</title>
        <authorList>
            <person name="Goeker M."/>
        </authorList>
    </citation>
    <scope>NUCLEOTIDE SEQUENCE [LARGE SCALE GENOMIC DNA]</scope>
    <source>
        <strain evidence="2 3">DSM 10617</strain>
    </source>
</reference>
<dbReference type="Gene3D" id="3.40.50.150">
    <property type="entry name" value="Vaccinia Virus protein VP39"/>
    <property type="match status" value="1"/>
</dbReference>
<dbReference type="SUPFAM" id="SSF53335">
    <property type="entry name" value="S-adenosyl-L-methionine-dependent methyltransferases"/>
    <property type="match status" value="1"/>
</dbReference>
<dbReference type="OrthoDB" id="5502211at2"/>
<keyword evidence="2" id="KW-0489">Methyltransferase</keyword>
<evidence type="ECO:0000313" key="3">
    <source>
        <dbReference type="Proteomes" id="UP000293433"/>
    </source>
</evidence>
<dbReference type="AlphaFoldDB" id="A0A4Q7LUD9"/>
<dbReference type="EMBL" id="SGWV01000007">
    <property type="protein sequence ID" value="RZS57973.1"/>
    <property type="molecule type" value="Genomic_DNA"/>
</dbReference>
<dbReference type="InterPro" id="IPR025714">
    <property type="entry name" value="Methyltranfer_dom"/>
</dbReference>
<dbReference type="Proteomes" id="UP000293433">
    <property type="component" value="Unassembled WGS sequence"/>
</dbReference>